<evidence type="ECO:0000256" key="8">
    <source>
        <dbReference type="ARBA" id="ARBA00023049"/>
    </source>
</evidence>
<evidence type="ECO:0000256" key="2">
    <source>
        <dbReference type="ARBA" id="ARBA00006247"/>
    </source>
</evidence>
<evidence type="ECO:0000256" key="6">
    <source>
        <dbReference type="ARBA" id="ARBA00022833"/>
    </source>
</evidence>
<comment type="similarity">
    <text evidence="2">Belongs to the peptidase M20A family.</text>
</comment>
<dbReference type="SUPFAM" id="SSF55031">
    <property type="entry name" value="Bacterial exopeptidase dimerisation domain"/>
    <property type="match status" value="1"/>
</dbReference>
<evidence type="ECO:0000313" key="9">
    <source>
        <dbReference type="EMBL" id="MRX79518.1"/>
    </source>
</evidence>
<evidence type="ECO:0000256" key="5">
    <source>
        <dbReference type="ARBA" id="ARBA00022801"/>
    </source>
</evidence>
<keyword evidence="8" id="KW-0482">Metalloprotease</keyword>
<dbReference type="Proteomes" id="UP000470010">
    <property type="component" value="Unassembled WGS sequence"/>
</dbReference>
<evidence type="ECO:0000256" key="4">
    <source>
        <dbReference type="ARBA" id="ARBA00022723"/>
    </source>
</evidence>
<dbReference type="GO" id="GO:0008237">
    <property type="term" value="F:metallopeptidase activity"/>
    <property type="evidence" value="ECO:0007669"/>
    <property type="project" value="UniProtKB-KW"/>
</dbReference>
<dbReference type="InterPro" id="IPR002933">
    <property type="entry name" value="Peptidase_M20"/>
</dbReference>
<dbReference type="GO" id="GO:0008270">
    <property type="term" value="F:zinc ion binding"/>
    <property type="evidence" value="ECO:0007669"/>
    <property type="project" value="InterPro"/>
</dbReference>
<dbReference type="NCBIfam" id="TIGR01887">
    <property type="entry name" value="dipeptidaselike"/>
    <property type="match status" value="1"/>
</dbReference>
<dbReference type="EMBL" id="VTFZ01000002">
    <property type="protein sequence ID" value="MRX79518.1"/>
    <property type="molecule type" value="Genomic_DNA"/>
</dbReference>
<dbReference type="Gene3D" id="3.30.70.360">
    <property type="match status" value="2"/>
</dbReference>
<dbReference type="Pfam" id="PF01546">
    <property type="entry name" value="Peptidase_M20"/>
    <property type="match status" value="1"/>
</dbReference>
<dbReference type="GO" id="GO:0006526">
    <property type="term" value="P:L-arginine biosynthetic process"/>
    <property type="evidence" value="ECO:0007669"/>
    <property type="project" value="TreeGrafter"/>
</dbReference>
<dbReference type="GO" id="GO:0016805">
    <property type="term" value="F:dipeptidase activity"/>
    <property type="evidence" value="ECO:0007669"/>
    <property type="project" value="UniProtKB-KW"/>
</dbReference>
<organism evidence="9 10">
    <name type="scientific">Enorma shizhengliae</name>
    <dbReference type="NCBI Taxonomy" id="2606615"/>
    <lineage>
        <taxon>Bacteria</taxon>
        <taxon>Bacillati</taxon>
        <taxon>Actinomycetota</taxon>
        <taxon>Coriobacteriia</taxon>
        <taxon>Coriobacteriales</taxon>
        <taxon>Coriobacteriaceae</taxon>
        <taxon>Enorma</taxon>
    </lineage>
</organism>
<sequence length="472" mass="49815">MDKTLEERVDVYIDTVWDQVLADIAELVGCPSVADTSLAEPAAPFGPDVRRALDCALGIARKLGYYTADDEGYLGWGDIAGERTEQVATIAHVDVVPAGPGWSTDPFAMERREGWLLGRGVIDDKGPAVLSLYAGAFFLHEGITPRYSFRALLGCDEEAGMSDVKHYLAGHESPAFLFTPDASFPVCNAEKGCFGGSFVSGPIADGVIRSWSGAEATNAVPSESVLVVGVDASALPVPRMNADRLTIESAAPGEARILARGIGGHASLPEGTLNAIGLIVSYLGEIRELLAPAERDYLALLELVHADTAGEAVGIACSSTAFGALTLNAGTIAVRPDGRIEQTIDVRFPDATTTGAMEATLTQLASRFGASFVLGRSKDPFSVDAGHPAVQALLDVYREVTGREAEPFSMGGGTYARNFARAVSFGPEDEELELPAWAGSMHGPNEAASEEALKEALKIYILALVRLMGLEL</sequence>
<dbReference type="InterPro" id="IPR036264">
    <property type="entry name" value="Bact_exopeptidase_dim_dom"/>
</dbReference>
<dbReference type="AlphaFoldDB" id="A0A7K0G6V1"/>
<comment type="cofactor">
    <cofactor evidence="1">
        <name>Zn(2+)</name>
        <dbReference type="ChEBI" id="CHEBI:29105"/>
    </cofactor>
</comment>
<reference evidence="10" key="1">
    <citation type="submission" date="2019-08" db="EMBL/GenBank/DDBJ databases">
        <title>Arthrobacter sp. nov., isolated from plateau pika and Tibetan wild ass.</title>
        <authorList>
            <person name="Ge Y."/>
        </authorList>
    </citation>
    <scope>NUCLEOTIDE SEQUENCE [LARGE SCALE GENOMIC DNA]</scope>
    <source>
        <strain evidence="10">HF-1365</strain>
    </source>
</reference>
<keyword evidence="4" id="KW-0479">Metal-binding</keyword>
<keyword evidence="3" id="KW-0645">Protease</keyword>
<keyword evidence="10" id="KW-1185">Reference proteome</keyword>
<keyword evidence="7 9" id="KW-0224">Dipeptidase</keyword>
<comment type="caution">
    <text evidence="9">The sequence shown here is derived from an EMBL/GenBank/DDBJ whole genome shotgun (WGS) entry which is preliminary data.</text>
</comment>
<evidence type="ECO:0000313" key="10">
    <source>
        <dbReference type="Proteomes" id="UP000470010"/>
    </source>
</evidence>
<evidence type="ECO:0000256" key="3">
    <source>
        <dbReference type="ARBA" id="ARBA00022670"/>
    </source>
</evidence>
<dbReference type="RefSeq" id="WP_144687699.1">
    <property type="nucleotide sequence ID" value="NZ_VLLQ01000002.1"/>
</dbReference>
<protein>
    <submittedName>
        <fullName evidence="9">Sapep family Mn(2+)-dependent dipeptidase</fullName>
        <ecNumber evidence="9">3.4.13.-</ecNumber>
    </submittedName>
</protein>
<dbReference type="SUPFAM" id="SSF53187">
    <property type="entry name" value="Zn-dependent exopeptidases"/>
    <property type="match status" value="1"/>
</dbReference>
<keyword evidence="6" id="KW-0862">Zinc</keyword>
<accession>A0A7K0G6V1</accession>
<dbReference type="GO" id="GO:0008777">
    <property type="term" value="F:acetylornithine deacetylase activity"/>
    <property type="evidence" value="ECO:0007669"/>
    <property type="project" value="TreeGrafter"/>
</dbReference>
<dbReference type="GO" id="GO:0006508">
    <property type="term" value="P:proteolysis"/>
    <property type="evidence" value="ECO:0007669"/>
    <property type="project" value="UniProtKB-KW"/>
</dbReference>
<dbReference type="PANTHER" id="PTHR43808:SF31">
    <property type="entry name" value="N-ACETYL-L-CITRULLINE DEACETYLASE"/>
    <property type="match status" value="1"/>
</dbReference>
<gene>
    <name evidence="9" type="ORF">GJE22_02690</name>
</gene>
<dbReference type="InterPro" id="IPR010964">
    <property type="entry name" value="M20A_pepV-rel"/>
</dbReference>
<dbReference type="EC" id="3.4.13.-" evidence="9"/>
<dbReference type="PANTHER" id="PTHR43808">
    <property type="entry name" value="ACETYLORNITHINE DEACETYLASE"/>
    <property type="match status" value="1"/>
</dbReference>
<keyword evidence="5 9" id="KW-0378">Hydrolase</keyword>
<name>A0A7K0G6V1_9ACTN</name>
<evidence type="ECO:0000256" key="7">
    <source>
        <dbReference type="ARBA" id="ARBA00022997"/>
    </source>
</evidence>
<evidence type="ECO:0000256" key="1">
    <source>
        <dbReference type="ARBA" id="ARBA00001947"/>
    </source>
</evidence>
<dbReference type="InterPro" id="IPR050072">
    <property type="entry name" value="Peptidase_M20A"/>
</dbReference>
<proteinExistence type="inferred from homology"/>
<dbReference type="Gene3D" id="3.40.630.10">
    <property type="entry name" value="Zn peptidases"/>
    <property type="match status" value="1"/>
</dbReference>